<sequence length="117" mass="13627">MDFKKLTVVQLREECRKRNINSVNIKKSDLIDLLLRYEDENKAVYRDEAGESSSVPLESRSFDELSESEKIQARIRRFACNKSGKDSEGANALDAVYAEELQKQEERRRRFARPADK</sequence>
<gene>
    <name evidence="2" type="ORF">VCUG_00709</name>
</gene>
<evidence type="ECO:0000313" key="3">
    <source>
        <dbReference type="Proteomes" id="UP000011081"/>
    </source>
</evidence>
<proteinExistence type="predicted"/>
<dbReference type="InParanoid" id="L2GWT1"/>
<dbReference type="AlphaFoldDB" id="L2GWT1"/>
<dbReference type="Pfam" id="PF02037">
    <property type="entry name" value="SAP"/>
    <property type="match status" value="1"/>
</dbReference>
<protein>
    <recommendedName>
        <fullName evidence="1">SAP domain-containing protein</fullName>
    </recommendedName>
</protein>
<dbReference type="OrthoDB" id="5348404at2759"/>
<name>L2GWT1_VAVCU</name>
<organism evidence="2 3">
    <name type="scientific">Vavraia culicis (isolate floridensis)</name>
    <name type="common">Microsporidian parasite</name>
    <dbReference type="NCBI Taxonomy" id="948595"/>
    <lineage>
        <taxon>Eukaryota</taxon>
        <taxon>Fungi</taxon>
        <taxon>Fungi incertae sedis</taxon>
        <taxon>Microsporidia</taxon>
        <taxon>Pleistophoridae</taxon>
        <taxon>Vavraia</taxon>
    </lineage>
</organism>
<evidence type="ECO:0000313" key="2">
    <source>
        <dbReference type="EMBL" id="ELA47748.1"/>
    </source>
</evidence>
<evidence type="ECO:0000259" key="1">
    <source>
        <dbReference type="Pfam" id="PF02037"/>
    </source>
</evidence>
<dbReference type="Proteomes" id="UP000011081">
    <property type="component" value="Unassembled WGS sequence"/>
</dbReference>
<accession>L2GWT1</accession>
<reference evidence="3" key="1">
    <citation type="submission" date="2011-03" db="EMBL/GenBank/DDBJ databases">
        <title>The genome sequence of Vavraia culicis strain floridensis.</title>
        <authorList>
            <consortium name="The Broad Institute Genome Sequencing Platform"/>
            <person name="Cuomo C."/>
            <person name="Becnel J."/>
            <person name="Sanscrainte N."/>
            <person name="Young S.K."/>
            <person name="Zeng Q."/>
            <person name="Gargeya S."/>
            <person name="Fitzgerald M."/>
            <person name="Haas B."/>
            <person name="Abouelleil A."/>
            <person name="Alvarado L."/>
            <person name="Arachchi H.M."/>
            <person name="Berlin A."/>
            <person name="Chapman S.B."/>
            <person name="Gearin G."/>
            <person name="Goldberg J."/>
            <person name="Griggs A."/>
            <person name="Gujja S."/>
            <person name="Hansen M."/>
            <person name="Heiman D."/>
            <person name="Howarth C."/>
            <person name="Larimer J."/>
            <person name="Lui A."/>
            <person name="MacDonald P.J.P."/>
            <person name="McCowen C."/>
            <person name="Montmayeur A."/>
            <person name="Murphy C."/>
            <person name="Neiman D."/>
            <person name="Pearson M."/>
            <person name="Priest M."/>
            <person name="Roberts A."/>
            <person name="Saif S."/>
            <person name="Shea T."/>
            <person name="Sisk P."/>
            <person name="Stolte C."/>
            <person name="Sykes S."/>
            <person name="Wortman J."/>
            <person name="Nusbaum C."/>
            <person name="Birren B."/>
        </authorList>
    </citation>
    <scope>NUCLEOTIDE SEQUENCE [LARGE SCALE GENOMIC DNA]</scope>
    <source>
        <strain evidence="3">floridensis</strain>
    </source>
</reference>
<dbReference type="RefSeq" id="XP_008073732.1">
    <property type="nucleotide sequence ID" value="XM_008075541.1"/>
</dbReference>
<dbReference type="VEuPathDB" id="MicrosporidiaDB:VCUG_00709"/>
<feature type="domain" description="SAP" evidence="1">
    <location>
        <begin position="2"/>
        <end position="37"/>
    </location>
</feature>
<keyword evidence="3" id="KW-1185">Reference proteome</keyword>
<dbReference type="HOGENOM" id="CLU_2086613_0_0_1"/>
<dbReference type="EMBL" id="GL877412">
    <property type="protein sequence ID" value="ELA47748.1"/>
    <property type="molecule type" value="Genomic_DNA"/>
</dbReference>
<dbReference type="Gene3D" id="1.10.720.30">
    <property type="entry name" value="SAP domain"/>
    <property type="match status" value="1"/>
</dbReference>
<dbReference type="InterPro" id="IPR036361">
    <property type="entry name" value="SAP_dom_sf"/>
</dbReference>
<dbReference type="InterPro" id="IPR003034">
    <property type="entry name" value="SAP_dom"/>
</dbReference>
<dbReference type="GeneID" id="19878594"/>
<dbReference type="OMA" id="RFACNKS"/>